<sequence length="158" mass="17359">MSKVWVFGEDISTDLIIPGRYLVDRDPEKLAQHAMEGADPEFSEKVEDGDVLIAGKNFGCGSSREHAPIALKTAGISGIIAESFARIFYRNAINQGIPVLVHEGIQEKFETGNEVEVDWENGKIKNLATNETFETDPLPQLLRDIVNAGGLLKHLKKG</sequence>
<dbReference type="EMBL" id="LHYG01000006">
    <property type="protein sequence ID" value="KXB06322.1"/>
    <property type="molecule type" value="Genomic_DNA"/>
</dbReference>
<dbReference type="HAMAP" id="MF_01032">
    <property type="entry name" value="LeuD_type2"/>
    <property type="match status" value="1"/>
</dbReference>
<dbReference type="Proteomes" id="UP000070491">
    <property type="component" value="Unassembled WGS sequence"/>
</dbReference>
<comment type="pathway">
    <text evidence="3">Amino-acid biosynthesis; L-leucine biosynthesis; L-leucine from 3-methyl-2-oxobutanoate: step 2/4.</text>
</comment>
<keyword evidence="3" id="KW-0028">Amino-acid biosynthesis</keyword>
<keyword evidence="3" id="KW-0100">Branched-chain amino acid biosynthesis</keyword>
<evidence type="ECO:0000256" key="2">
    <source>
        <dbReference type="ARBA" id="ARBA00023239"/>
    </source>
</evidence>
<dbReference type="PANTHER" id="PTHR43345">
    <property type="entry name" value="3-ISOPROPYLMALATE DEHYDRATASE SMALL SUBUNIT 2-RELATED-RELATED"/>
    <property type="match status" value="1"/>
</dbReference>
<organism evidence="5 6">
    <name type="scientific">candidate division MSBL1 archaeon SCGC-AAA382F02</name>
    <dbReference type="NCBI Taxonomy" id="1698282"/>
    <lineage>
        <taxon>Archaea</taxon>
        <taxon>Methanobacteriati</taxon>
        <taxon>Methanobacteriota</taxon>
        <taxon>candidate division MSBL1</taxon>
    </lineage>
</organism>
<dbReference type="Pfam" id="PF00694">
    <property type="entry name" value="Aconitase_C"/>
    <property type="match status" value="1"/>
</dbReference>
<comment type="catalytic activity">
    <reaction evidence="3">
        <text>(2R,3S)-3-isopropylmalate = (2S)-2-isopropylmalate</text>
        <dbReference type="Rhea" id="RHEA:32287"/>
        <dbReference type="ChEBI" id="CHEBI:1178"/>
        <dbReference type="ChEBI" id="CHEBI:35121"/>
        <dbReference type="EC" id="4.2.1.33"/>
    </reaction>
</comment>
<dbReference type="Gene3D" id="3.20.19.10">
    <property type="entry name" value="Aconitase, domain 4"/>
    <property type="match status" value="1"/>
</dbReference>
<comment type="subunit">
    <text evidence="3">Heterodimer of LeuC and LeuD.</text>
</comment>
<keyword evidence="3" id="KW-0432">Leucine biosynthesis</keyword>
<dbReference type="InterPro" id="IPR000573">
    <property type="entry name" value="AconitaseA/IPMdHydase_ssu_swvl"/>
</dbReference>
<evidence type="ECO:0000259" key="4">
    <source>
        <dbReference type="Pfam" id="PF00694"/>
    </source>
</evidence>
<protein>
    <recommendedName>
        <fullName evidence="3">3-isopropylmalate dehydratase small subunit</fullName>
        <ecNumber evidence="3">4.2.1.33</ecNumber>
    </recommendedName>
    <alternativeName>
        <fullName evidence="3">Alpha-IPM isomerase</fullName>
        <shortName evidence="3">IPMI</shortName>
    </alternativeName>
    <alternativeName>
        <fullName evidence="3">Isopropylmalate isomerase</fullName>
    </alternativeName>
</protein>
<comment type="caution">
    <text evidence="5">The sequence shown here is derived from an EMBL/GenBank/DDBJ whole genome shotgun (WGS) entry which is preliminary data.</text>
</comment>
<keyword evidence="2 3" id="KW-0456">Lyase</keyword>
<dbReference type="PATRIC" id="fig|1698282.3.peg.338"/>
<dbReference type="UniPathway" id="UPA00048">
    <property type="reaction ID" value="UER00071"/>
</dbReference>
<dbReference type="PANTHER" id="PTHR43345:SF2">
    <property type="entry name" value="3-ISOPROPYLMALATE DEHYDRATASE SMALL SUBUNIT 1"/>
    <property type="match status" value="1"/>
</dbReference>
<evidence type="ECO:0000256" key="1">
    <source>
        <dbReference type="ARBA" id="ARBA00009869"/>
    </source>
</evidence>
<dbReference type="GO" id="GO:0003861">
    <property type="term" value="F:3-isopropylmalate dehydratase activity"/>
    <property type="evidence" value="ECO:0007669"/>
    <property type="project" value="UniProtKB-UniRule"/>
</dbReference>
<dbReference type="InterPro" id="IPR011827">
    <property type="entry name" value="LeuD_type2/HacB/DmdB"/>
</dbReference>
<evidence type="ECO:0000256" key="3">
    <source>
        <dbReference type="HAMAP-Rule" id="MF_01032"/>
    </source>
</evidence>
<dbReference type="InterPro" id="IPR033940">
    <property type="entry name" value="IPMI_Swivel"/>
</dbReference>
<dbReference type="InterPro" id="IPR015928">
    <property type="entry name" value="Aconitase/3IPM_dehydase_swvl"/>
</dbReference>
<dbReference type="GO" id="GO:0009098">
    <property type="term" value="P:L-leucine biosynthetic process"/>
    <property type="evidence" value="ECO:0007669"/>
    <property type="project" value="UniProtKB-UniRule"/>
</dbReference>
<evidence type="ECO:0000313" key="5">
    <source>
        <dbReference type="EMBL" id="KXB06322.1"/>
    </source>
</evidence>
<dbReference type="NCBIfam" id="TIGR02087">
    <property type="entry name" value="LEUD_arch"/>
    <property type="match status" value="1"/>
</dbReference>
<comment type="similarity">
    <text evidence="1 3">Belongs to the LeuD family. LeuD type 2 subfamily.</text>
</comment>
<evidence type="ECO:0000313" key="6">
    <source>
        <dbReference type="Proteomes" id="UP000070491"/>
    </source>
</evidence>
<dbReference type="EC" id="4.2.1.33" evidence="3"/>
<dbReference type="AlphaFoldDB" id="A0A133VIQ2"/>
<name>A0A133VIQ2_9EURY</name>
<gene>
    <name evidence="3" type="primary">leuD</name>
    <name evidence="5" type="ORF">AKJ53_00665</name>
</gene>
<keyword evidence="6" id="KW-1185">Reference proteome</keyword>
<dbReference type="InterPro" id="IPR050075">
    <property type="entry name" value="LeuD"/>
</dbReference>
<reference evidence="5 6" key="1">
    <citation type="journal article" date="2016" name="Sci. Rep.">
        <title>Metabolic traits of an uncultured archaeal lineage -MSBL1- from brine pools of the Red Sea.</title>
        <authorList>
            <person name="Mwirichia R."/>
            <person name="Alam I."/>
            <person name="Rashid M."/>
            <person name="Vinu M."/>
            <person name="Ba-Alawi W."/>
            <person name="Anthony Kamau A."/>
            <person name="Kamanda Ngugi D."/>
            <person name="Goker M."/>
            <person name="Klenk H.P."/>
            <person name="Bajic V."/>
            <person name="Stingl U."/>
        </authorList>
    </citation>
    <scope>NUCLEOTIDE SEQUENCE [LARGE SCALE GENOMIC DNA]</scope>
    <source>
        <strain evidence="5">SCGC-AAA382F02</strain>
    </source>
</reference>
<accession>A0A133VIQ2</accession>
<comment type="function">
    <text evidence="3">Catalyzes the isomerization between 2-isopropylmalate and 3-isopropylmalate, via the formation of 2-isopropylmaleate.</text>
</comment>
<proteinExistence type="inferred from homology"/>
<feature type="domain" description="Aconitase A/isopropylmalate dehydratase small subunit swivel" evidence="4">
    <location>
        <begin position="38"/>
        <end position="97"/>
    </location>
</feature>
<dbReference type="CDD" id="cd01577">
    <property type="entry name" value="IPMI_Swivel"/>
    <property type="match status" value="1"/>
</dbReference>
<dbReference type="SUPFAM" id="SSF52016">
    <property type="entry name" value="LeuD/IlvD-like"/>
    <property type="match status" value="1"/>
</dbReference>